<dbReference type="Proteomes" id="UP001166286">
    <property type="component" value="Unassembled WGS sequence"/>
</dbReference>
<evidence type="ECO:0000313" key="8">
    <source>
        <dbReference type="Proteomes" id="UP001166286"/>
    </source>
</evidence>
<dbReference type="Pfam" id="PF13515">
    <property type="entry name" value="FUSC_2"/>
    <property type="match status" value="1"/>
</dbReference>
<feature type="transmembrane region" description="Helical" evidence="5">
    <location>
        <begin position="109"/>
        <end position="127"/>
    </location>
</feature>
<dbReference type="InterPro" id="IPR023244">
    <property type="entry name" value="Brefeldin_A-sensitivity_4"/>
</dbReference>
<evidence type="ECO:0000256" key="5">
    <source>
        <dbReference type="SAM" id="Phobius"/>
    </source>
</evidence>
<dbReference type="AlphaFoldDB" id="A0AA39R834"/>
<feature type="transmembrane region" description="Helical" evidence="5">
    <location>
        <begin position="253"/>
        <end position="273"/>
    </location>
</feature>
<sequence length="1046" mass="115430">MSLRSSYGTGAGPAHRHALRPKLRQATLIIPKTGRRVKRNVTFGPTTGLDGAFTDGPSDVRHPLLRRRADGARDSGQLSRLLKSSKRYAKQAWAFVNSKTGRGVLKCSVAYLLGSLATFVPAISALLGQQDGKHMVATITVYFHPARSKGSMVQAILCAAVAFAYSVFISFSSMGVSIFFGRTLGLIALGHILVLIVFCGGGLGLVGWIKQKLGDPLVNISCSLTSLAIITVLTKEGAVQAAEFSDDKVTQVMIMILMGIFASTAVSLLISPVSACQEMKHSLVQVTDSLGDLLTIITKGFLTGCEEELQQRQFTDASEKSTKVLNTLTKNLKEARYEHYIMGTEKEYQLEAKLVSCMQRLSQNVGGLRSAATTQFLLIARAPAGGTASNTPISTGFATPTFSSVPTMTNSLISPSEQHGVLVAIDETPEDETFEDSRLAHPMPDGDSLASTLNSPSDIFSRFITQLGPSMKSLAITLRKILDELPYTPDGQIAGDTQLRTSLEDAVELYASSRQKALTLLYKNKEFAKAGSVQVQADFEEVAASCGYFSFSLLDLANETKKYLEILDDLKLEVEERPYGRSWNWLKVWGKILHSKSEQKNGDPENDSLIAQDEASEMPDDIPSPTQRKTEMGAVSTQQGGKFSVRYRIWRALNVLRRDDVKFSIKVGIGAALYALPSFLGSTRPFYQHWRGEWGLLSYMLVCSMTIGASNTTGFARFFGTCLGAVCAIVAWIASRGNAFILAFFGWLMSLWTSYLIVALGRGPMGRFIMLTYNLSALYAYSLSVKDLEDDDDEGGVKPVITDIALHRVVAVLSGCLWGLIVTRLVWPISAQKKLKNGISILWLRMGLIWKRDPLAMLTEGDRPNVYFDLREEFELHRFLLRLENLRSAAISEINLRGPFPDAAYSRILKSTGAMLDAFHAMNVMIMKNPQATRGEAEMLRYTVNERAQLCARISHLFQVLASSMKLEYPLNEALPNIEHTRDRLLAKIFHFRKEERDGIASREEDFELLYAYALVTGQLSKEITGLGKEIEKLFGVLNEDLLKLQ</sequence>
<keyword evidence="3 5" id="KW-1133">Transmembrane helix</keyword>
<evidence type="ECO:0000256" key="4">
    <source>
        <dbReference type="ARBA" id="ARBA00023136"/>
    </source>
</evidence>
<feature type="domain" description="Integral membrane bound transporter" evidence="6">
    <location>
        <begin position="686"/>
        <end position="822"/>
    </location>
</feature>
<organism evidence="7 8">
    <name type="scientific">Cladonia borealis</name>
    <dbReference type="NCBI Taxonomy" id="184061"/>
    <lineage>
        <taxon>Eukaryota</taxon>
        <taxon>Fungi</taxon>
        <taxon>Dikarya</taxon>
        <taxon>Ascomycota</taxon>
        <taxon>Pezizomycotina</taxon>
        <taxon>Lecanoromycetes</taxon>
        <taxon>OSLEUM clade</taxon>
        <taxon>Lecanoromycetidae</taxon>
        <taxon>Lecanorales</taxon>
        <taxon>Lecanorineae</taxon>
        <taxon>Cladoniaceae</taxon>
        <taxon>Cladonia</taxon>
    </lineage>
</organism>
<feature type="transmembrane region" description="Helical" evidence="5">
    <location>
        <begin position="768"/>
        <end position="785"/>
    </location>
</feature>
<feature type="transmembrane region" description="Helical" evidence="5">
    <location>
        <begin position="155"/>
        <end position="180"/>
    </location>
</feature>
<gene>
    <name evidence="7" type="ORF">JMJ35_002575</name>
</gene>
<reference evidence="7" key="1">
    <citation type="submission" date="2023-03" db="EMBL/GenBank/DDBJ databases">
        <title>Complete genome of Cladonia borealis.</title>
        <authorList>
            <person name="Park H."/>
        </authorList>
    </citation>
    <scope>NUCLEOTIDE SEQUENCE</scope>
    <source>
        <strain evidence="7">ANT050790</strain>
    </source>
</reference>
<accession>A0AA39R834</accession>
<protein>
    <recommendedName>
        <fullName evidence="6">Integral membrane bound transporter domain-containing protein</fullName>
    </recommendedName>
</protein>
<comment type="caution">
    <text evidence="7">The sequence shown here is derived from an EMBL/GenBank/DDBJ whole genome shotgun (WGS) entry which is preliminary data.</text>
</comment>
<feature type="transmembrane region" description="Helical" evidence="5">
    <location>
        <begin position="216"/>
        <end position="233"/>
    </location>
</feature>
<dbReference type="EMBL" id="JAFEKC020000004">
    <property type="protein sequence ID" value="KAK0515196.1"/>
    <property type="molecule type" value="Genomic_DNA"/>
</dbReference>
<evidence type="ECO:0000256" key="2">
    <source>
        <dbReference type="ARBA" id="ARBA00022692"/>
    </source>
</evidence>
<dbReference type="PRINTS" id="PR02047">
    <property type="entry name" value="BREFELDNASP4"/>
</dbReference>
<dbReference type="PANTHER" id="PTHR47804:SF1">
    <property type="entry name" value="DUF2421 DOMAIN-CONTAINING PROTEIN"/>
    <property type="match status" value="1"/>
</dbReference>
<keyword evidence="2 5" id="KW-0812">Transmembrane</keyword>
<keyword evidence="4 5" id="KW-0472">Membrane</keyword>
<feature type="transmembrane region" description="Helical" evidence="5">
    <location>
        <begin position="805"/>
        <end position="827"/>
    </location>
</feature>
<name>A0AA39R834_9LECA</name>
<evidence type="ECO:0000256" key="3">
    <source>
        <dbReference type="ARBA" id="ARBA00022989"/>
    </source>
</evidence>
<feature type="transmembrane region" description="Helical" evidence="5">
    <location>
        <begin position="740"/>
        <end position="761"/>
    </location>
</feature>
<evidence type="ECO:0000313" key="7">
    <source>
        <dbReference type="EMBL" id="KAK0515196.1"/>
    </source>
</evidence>
<comment type="subcellular location">
    <subcellularLocation>
        <location evidence="1">Membrane</location>
        <topology evidence="1">Multi-pass membrane protein</topology>
    </subcellularLocation>
</comment>
<evidence type="ECO:0000259" key="6">
    <source>
        <dbReference type="Pfam" id="PF13515"/>
    </source>
</evidence>
<dbReference type="PANTHER" id="PTHR47804">
    <property type="entry name" value="60S RIBOSOMAL PROTEIN L19"/>
    <property type="match status" value="1"/>
</dbReference>
<dbReference type="InterPro" id="IPR049453">
    <property type="entry name" value="Memb_transporter_dom"/>
</dbReference>
<feature type="transmembrane region" description="Helical" evidence="5">
    <location>
        <begin position="716"/>
        <end position="734"/>
    </location>
</feature>
<evidence type="ECO:0000256" key="1">
    <source>
        <dbReference type="ARBA" id="ARBA00004141"/>
    </source>
</evidence>
<feature type="transmembrane region" description="Helical" evidence="5">
    <location>
        <begin position="186"/>
        <end position="209"/>
    </location>
</feature>
<dbReference type="InterPro" id="IPR052430">
    <property type="entry name" value="IVT-Associated"/>
</dbReference>
<keyword evidence="8" id="KW-1185">Reference proteome</keyword>
<dbReference type="GO" id="GO:0016020">
    <property type="term" value="C:membrane"/>
    <property type="evidence" value="ECO:0007669"/>
    <property type="project" value="UniProtKB-SubCell"/>
</dbReference>
<proteinExistence type="predicted"/>